<feature type="region of interest" description="Disordered" evidence="1">
    <location>
        <begin position="139"/>
        <end position="182"/>
    </location>
</feature>
<dbReference type="Proteomes" id="UP001302949">
    <property type="component" value="Unassembled WGS sequence"/>
</dbReference>
<evidence type="ECO:0000256" key="1">
    <source>
        <dbReference type="SAM" id="MobiDB-lite"/>
    </source>
</evidence>
<accession>A0ABU5Q8P5</accession>
<organism evidence="2 3">
    <name type="scientific">Arcicella rigui</name>
    <dbReference type="NCBI Taxonomy" id="797020"/>
    <lineage>
        <taxon>Bacteria</taxon>
        <taxon>Pseudomonadati</taxon>
        <taxon>Bacteroidota</taxon>
        <taxon>Cytophagia</taxon>
        <taxon>Cytophagales</taxon>
        <taxon>Flectobacillaceae</taxon>
        <taxon>Arcicella</taxon>
    </lineage>
</organism>
<dbReference type="EMBL" id="JAYFUM010000008">
    <property type="protein sequence ID" value="MEA5139118.1"/>
    <property type="molecule type" value="Genomic_DNA"/>
</dbReference>
<evidence type="ECO:0000313" key="3">
    <source>
        <dbReference type="Proteomes" id="UP001302949"/>
    </source>
</evidence>
<keyword evidence="3" id="KW-1185">Reference proteome</keyword>
<reference evidence="2 3" key="1">
    <citation type="submission" date="2023-12" db="EMBL/GenBank/DDBJ databases">
        <title>Novel species of the genus Arcicella isolated from rivers.</title>
        <authorList>
            <person name="Lu H."/>
        </authorList>
    </citation>
    <scope>NUCLEOTIDE SEQUENCE [LARGE SCALE GENOMIC DNA]</scope>
    <source>
        <strain evidence="2 3">KCTC 23307</strain>
    </source>
</reference>
<proteinExistence type="predicted"/>
<sequence length="182" mass="21458">MKKILVITLLLLSWIVVQKATAQLRVGLNLNVGIQPQWGPDGYDHVSYYYIPDIDVFYNVASQQYIYEEGGRWVFAPSLPNRYDNYDLYRGYKVVVNAKTPYRRANTYRVKYARYKDNHQQHIIRDSHDSRYFSNVNHPQHEQWEREQKQKKGNNHEKENHPGNGNNKGGDREHKNGGKGKH</sequence>
<name>A0ABU5Q8P5_9BACT</name>
<dbReference type="RefSeq" id="WP_323296279.1">
    <property type="nucleotide sequence ID" value="NZ_JAYFUM010000008.1"/>
</dbReference>
<comment type="caution">
    <text evidence="2">The sequence shown here is derived from an EMBL/GenBank/DDBJ whole genome shotgun (WGS) entry which is preliminary data.</text>
</comment>
<gene>
    <name evidence="2" type="ORF">VB248_08235</name>
</gene>
<evidence type="ECO:0000313" key="2">
    <source>
        <dbReference type="EMBL" id="MEA5139118.1"/>
    </source>
</evidence>
<feature type="compositionally biased region" description="Basic and acidic residues" evidence="1">
    <location>
        <begin position="139"/>
        <end position="161"/>
    </location>
</feature>
<protein>
    <submittedName>
        <fullName evidence="2">Uncharacterized protein</fullName>
    </submittedName>
</protein>